<dbReference type="EMBL" id="JACIDX010000031">
    <property type="protein sequence ID" value="MBB3957717.1"/>
    <property type="molecule type" value="Genomic_DNA"/>
</dbReference>
<dbReference type="RefSeq" id="WP_183629266.1">
    <property type="nucleotide sequence ID" value="NZ_JACIDX010000031.1"/>
</dbReference>
<dbReference type="AlphaFoldDB" id="A0A7W6GA42"/>
<accession>A0A7W6GA42</accession>
<proteinExistence type="predicted"/>
<evidence type="ECO:0000313" key="1">
    <source>
        <dbReference type="EMBL" id="MBB3957717.1"/>
    </source>
</evidence>
<evidence type="ECO:0000313" key="2">
    <source>
        <dbReference type="Proteomes" id="UP000548867"/>
    </source>
</evidence>
<reference evidence="1 2" key="1">
    <citation type="submission" date="2020-08" db="EMBL/GenBank/DDBJ databases">
        <title>Genomic Encyclopedia of Type Strains, Phase IV (KMG-IV): sequencing the most valuable type-strain genomes for metagenomic binning, comparative biology and taxonomic classification.</title>
        <authorList>
            <person name="Goeker M."/>
        </authorList>
    </citation>
    <scope>NUCLEOTIDE SEQUENCE [LARGE SCALE GENOMIC DNA]</scope>
    <source>
        <strain evidence="1 2">DSM 27057</strain>
    </source>
</reference>
<comment type="caution">
    <text evidence="1">The sequence shown here is derived from an EMBL/GenBank/DDBJ whole genome shotgun (WGS) entry which is preliminary data.</text>
</comment>
<name>A0A7W6GA42_9SPHN</name>
<organism evidence="1 2">
    <name type="scientific">Novosphingobium sediminicola</name>
    <dbReference type="NCBI Taxonomy" id="563162"/>
    <lineage>
        <taxon>Bacteria</taxon>
        <taxon>Pseudomonadati</taxon>
        <taxon>Pseudomonadota</taxon>
        <taxon>Alphaproteobacteria</taxon>
        <taxon>Sphingomonadales</taxon>
        <taxon>Sphingomonadaceae</taxon>
        <taxon>Novosphingobium</taxon>
    </lineage>
</organism>
<gene>
    <name evidence="1" type="ORF">GGR38_004692</name>
</gene>
<dbReference type="Proteomes" id="UP000548867">
    <property type="component" value="Unassembled WGS sequence"/>
</dbReference>
<protein>
    <submittedName>
        <fullName evidence="1">Plasmid stability protein</fullName>
    </submittedName>
</protein>
<sequence>MTKLTIRLDEDLYARLGRRAHGAGLPLATFCRNILAQAADPQNRYIYSSNDEILSASIQTLTILATFVGQQSPKALEAGTAEARELLAERGLLPERSGS</sequence>
<keyword evidence="2" id="KW-1185">Reference proteome</keyword>